<dbReference type="EMBL" id="JTJQ01000013">
    <property type="protein sequence ID" value="OBX01544.1"/>
    <property type="molecule type" value="Genomic_DNA"/>
</dbReference>
<comment type="caution">
    <text evidence="1">The sequence shown here is derived from an EMBL/GenBank/DDBJ whole genome shotgun (WGS) entry which is preliminary data.</text>
</comment>
<dbReference type="Proteomes" id="UP000092594">
    <property type="component" value="Unassembled WGS sequence"/>
</dbReference>
<proteinExistence type="predicted"/>
<name>A0AB36E0D8_9PAST</name>
<accession>A0AB36E0D8</accession>
<gene>
    <name evidence="1" type="ORF">QV05_04905</name>
</gene>
<sequence length="161" mass="18621">MNKYELRGNRVAPMLKEEIIAMAVNFCHEFGINKRKKKRCDKIFENIEYQSDFVISLSVIPDKEWGGNNPIRGHFDPTTFTITVPESTYKLACNGDRDSLFIIFHEYGHLFLGHKAVLHNSKIPPVKQEDAEWQADTFAEFILQKLGFYDSAQIELDFDGM</sequence>
<dbReference type="AlphaFoldDB" id="A0AB36E0D8"/>
<reference evidence="1 2" key="1">
    <citation type="submission" date="2014-11" db="EMBL/GenBank/DDBJ databases">
        <title>Pan-genome of Gallibacterium spp.</title>
        <authorList>
            <person name="Kudirkiene E."/>
            <person name="Bojesen A.M."/>
        </authorList>
    </citation>
    <scope>NUCLEOTIDE SEQUENCE [LARGE SCALE GENOMIC DNA]</scope>
    <source>
        <strain evidence="1 2">Gerl. 2740/89</strain>
    </source>
</reference>
<protein>
    <submittedName>
        <fullName evidence="1">Toxin</fullName>
    </submittedName>
</protein>
<organism evidence="1 2">
    <name type="scientific">Gallibacterium genomosp. 1</name>
    <dbReference type="NCBI Taxonomy" id="155515"/>
    <lineage>
        <taxon>Bacteria</taxon>
        <taxon>Pseudomonadati</taxon>
        <taxon>Pseudomonadota</taxon>
        <taxon>Gammaproteobacteria</taxon>
        <taxon>Pasteurellales</taxon>
        <taxon>Pasteurellaceae</taxon>
        <taxon>Gallibacterium</taxon>
    </lineage>
</organism>
<evidence type="ECO:0000313" key="1">
    <source>
        <dbReference type="EMBL" id="OBX01544.1"/>
    </source>
</evidence>
<dbReference type="RefSeq" id="WP_065230984.1">
    <property type="nucleotide sequence ID" value="NZ_JTJQ01000013.1"/>
</dbReference>
<keyword evidence="2" id="KW-1185">Reference proteome</keyword>
<evidence type="ECO:0000313" key="2">
    <source>
        <dbReference type="Proteomes" id="UP000092594"/>
    </source>
</evidence>